<evidence type="ECO:0000313" key="2">
    <source>
        <dbReference type="EMBL" id="GIX82703.1"/>
    </source>
</evidence>
<dbReference type="Proteomes" id="UP001054837">
    <property type="component" value="Unassembled WGS sequence"/>
</dbReference>
<evidence type="ECO:0000313" key="3">
    <source>
        <dbReference type="Proteomes" id="UP001054837"/>
    </source>
</evidence>
<comment type="caution">
    <text evidence="2">The sequence shown here is derived from an EMBL/GenBank/DDBJ whole genome shotgun (WGS) entry which is preliminary data.</text>
</comment>
<keyword evidence="3" id="KW-1185">Reference proteome</keyword>
<evidence type="ECO:0000256" key="1">
    <source>
        <dbReference type="SAM" id="MobiDB-lite"/>
    </source>
</evidence>
<organism evidence="2 3">
    <name type="scientific">Caerostris darwini</name>
    <dbReference type="NCBI Taxonomy" id="1538125"/>
    <lineage>
        <taxon>Eukaryota</taxon>
        <taxon>Metazoa</taxon>
        <taxon>Ecdysozoa</taxon>
        <taxon>Arthropoda</taxon>
        <taxon>Chelicerata</taxon>
        <taxon>Arachnida</taxon>
        <taxon>Araneae</taxon>
        <taxon>Araneomorphae</taxon>
        <taxon>Entelegynae</taxon>
        <taxon>Araneoidea</taxon>
        <taxon>Araneidae</taxon>
        <taxon>Caerostris</taxon>
    </lineage>
</organism>
<protein>
    <submittedName>
        <fullName evidence="2">Uncharacterized protein</fullName>
    </submittedName>
</protein>
<feature type="region of interest" description="Disordered" evidence="1">
    <location>
        <begin position="34"/>
        <end position="54"/>
    </location>
</feature>
<proteinExistence type="predicted"/>
<sequence>MEGILIPPRYWDTQLDLFGYGSSSHHYQLLSELGANPTPQKKKKTAPPTKTQPALINSKSLFSTSAEGCFVLYISPTNTVKLAFTLHIKLEQSGFEKEPQAIPLEPPPLFPQRGPNDPEKAWRGGPANNNARQIPILVSSDIFTQLHALTS</sequence>
<dbReference type="EMBL" id="BPLQ01001535">
    <property type="protein sequence ID" value="GIX82703.1"/>
    <property type="molecule type" value="Genomic_DNA"/>
</dbReference>
<name>A0AAV4NDZ2_9ARAC</name>
<accession>A0AAV4NDZ2</accession>
<reference evidence="2 3" key="1">
    <citation type="submission" date="2021-06" db="EMBL/GenBank/DDBJ databases">
        <title>Caerostris darwini draft genome.</title>
        <authorList>
            <person name="Kono N."/>
            <person name="Arakawa K."/>
        </authorList>
    </citation>
    <scope>NUCLEOTIDE SEQUENCE [LARGE SCALE GENOMIC DNA]</scope>
</reference>
<gene>
    <name evidence="2" type="ORF">CDAR_284971</name>
</gene>
<dbReference type="AlphaFoldDB" id="A0AAV4NDZ2"/>